<proteinExistence type="inferred from homology"/>
<evidence type="ECO:0000256" key="3">
    <source>
        <dbReference type="ARBA" id="ARBA00022722"/>
    </source>
</evidence>
<evidence type="ECO:0000256" key="7">
    <source>
        <dbReference type="ARBA" id="ARBA00050056"/>
    </source>
</evidence>
<dbReference type="SUPFAM" id="SSF143011">
    <property type="entry name" value="RelE-like"/>
    <property type="match status" value="1"/>
</dbReference>
<dbReference type="PANTHER" id="PTHR38039:SF1">
    <property type="entry name" value="TOXIN YOEB"/>
    <property type="match status" value="1"/>
</dbReference>
<evidence type="ECO:0000256" key="1">
    <source>
        <dbReference type="ARBA" id="ARBA00008172"/>
    </source>
</evidence>
<comment type="similarity">
    <text evidence="1">Belongs to the YoeB family.</text>
</comment>
<organism evidence="8 9">
    <name type="scientific">Anaerorhabdus furcosa</name>
    <dbReference type="NCBI Taxonomy" id="118967"/>
    <lineage>
        <taxon>Bacteria</taxon>
        <taxon>Bacillati</taxon>
        <taxon>Bacillota</taxon>
        <taxon>Erysipelotrichia</taxon>
        <taxon>Erysipelotrichales</taxon>
        <taxon>Erysipelotrichaceae</taxon>
        <taxon>Anaerorhabdus</taxon>
    </lineage>
</organism>
<dbReference type="GO" id="GO:0045892">
    <property type="term" value="P:negative regulation of DNA-templated transcription"/>
    <property type="evidence" value="ECO:0007669"/>
    <property type="project" value="TreeGrafter"/>
</dbReference>
<keyword evidence="4" id="KW-0255">Endonuclease</keyword>
<dbReference type="PANTHER" id="PTHR38039">
    <property type="entry name" value="TOXIN YOEB"/>
    <property type="match status" value="1"/>
</dbReference>
<evidence type="ECO:0000256" key="6">
    <source>
        <dbReference type="ARBA" id="ARBA00030388"/>
    </source>
</evidence>
<keyword evidence="5" id="KW-0378">Hydrolase</keyword>
<dbReference type="GO" id="GO:0004519">
    <property type="term" value="F:endonuclease activity"/>
    <property type="evidence" value="ECO:0007669"/>
    <property type="project" value="UniProtKB-KW"/>
</dbReference>
<evidence type="ECO:0000313" key="8">
    <source>
        <dbReference type="EMBL" id="SJZ61341.1"/>
    </source>
</evidence>
<dbReference type="InterPro" id="IPR035093">
    <property type="entry name" value="RelE/ParE_toxin_dom_sf"/>
</dbReference>
<dbReference type="RefSeq" id="WP_078711572.1">
    <property type="nucleotide sequence ID" value="NZ_FUWY01000002.1"/>
</dbReference>
<name>A0A1T4M336_9FIRM</name>
<evidence type="ECO:0000256" key="5">
    <source>
        <dbReference type="ARBA" id="ARBA00022801"/>
    </source>
</evidence>
<dbReference type="Pfam" id="PF06769">
    <property type="entry name" value="YoeB_toxin"/>
    <property type="match status" value="1"/>
</dbReference>
<keyword evidence="2" id="KW-1277">Toxin-antitoxin system</keyword>
<dbReference type="NCBIfam" id="TIGR02116">
    <property type="entry name" value="toxin_Txe_YoeB"/>
    <property type="match status" value="1"/>
</dbReference>
<protein>
    <recommendedName>
        <fullName evidence="7">Endoribonuclease YoeB</fullName>
    </recommendedName>
    <alternativeName>
        <fullName evidence="6">Putative mRNA interferase YoeB</fullName>
    </alternativeName>
</protein>
<evidence type="ECO:0000313" key="9">
    <source>
        <dbReference type="Proteomes" id="UP000243297"/>
    </source>
</evidence>
<dbReference type="Proteomes" id="UP000243297">
    <property type="component" value="Unassembled WGS sequence"/>
</dbReference>
<dbReference type="Gene3D" id="3.30.2310.20">
    <property type="entry name" value="RelE-like"/>
    <property type="match status" value="1"/>
</dbReference>
<dbReference type="GO" id="GO:0016787">
    <property type="term" value="F:hydrolase activity"/>
    <property type="evidence" value="ECO:0007669"/>
    <property type="project" value="UniProtKB-KW"/>
</dbReference>
<evidence type="ECO:0000256" key="4">
    <source>
        <dbReference type="ARBA" id="ARBA00022759"/>
    </source>
</evidence>
<sequence>MYELYFTRRAEKDKKLLKDASLDKKTRALLDLIAINPYENPPRYEKLAGDLKGYYSRRINAQHRLDYKVDDEQRVIKILSMWSHYE</sequence>
<keyword evidence="9" id="KW-1185">Reference proteome</keyword>
<reference evidence="9" key="1">
    <citation type="submission" date="2017-02" db="EMBL/GenBank/DDBJ databases">
        <authorList>
            <person name="Varghese N."/>
            <person name="Submissions S."/>
        </authorList>
    </citation>
    <scope>NUCLEOTIDE SEQUENCE [LARGE SCALE GENOMIC DNA]</scope>
    <source>
        <strain evidence="9">ATCC 25662</strain>
    </source>
</reference>
<dbReference type="AlphaFoldDB" id="A0A1T4M336"/>
<accession>A0A1T4M336</accession>
<dbReference type="GO" id="GO:0006401">
    <property type="term" value="P:RNA catabolic process"/>
    <property type="evidence" value="ECO:0007669"/>
    <property type="project" value="InterPro"/>
</dbReference>
<evidence type="ECO:0000256" key="2">
    <source>
        <dbReference type="ARBA" id="ARBA00022649"/>
    </source>
</evidence>
<gene>
    <name evidence="8" type="ORF">SAMN02745191_1165</name>
</gene>
<dbReference type="EMBL" id="FUWY01000002">
    <property type="protein sequence ID" value="SJZ61341.1"/>
    <property type="molecule type" value="Genomic_DNA"/>
</dbReference>
<dbReference type="OrthoDB" id="9801102at2"/>
<dbReference type="InterPro" id="IPR009614">
    <property type="entry name" value="YoeB_toxin"/>
</dbReference>
<dbReference type="STRING" id="118967.SAMN02745191_1165"/>
<keyword evidence="3" id="KW-0540">Nuclease</keyword>